<comment type="caution">
    <text evidence="2">The sequence shown here is derived from an EMBL/GenBank/DDBJ whole genome shotgun (WGS) entry which is preliminary data.</text>
</comment>
<dbReference type="PANTHER" id="PTHR35339">
    <property type="entry name" value="LINALOOL DEHYDRATASE_ISOMERASE DOMAIN-CONTAINING PROTEIN"/>
    <property type="match status" value="1"/>
</dbReference>
<dbReference type="InterPro" id="IPR016624">
    <property type="entry name" value="UCP014753"/>
</dbReference>
<feature type="domain" description="DUF2264" evidence="1">
    <location>
        <begin position="26"/>
        <end position="398"/>
    </location>
</feature>
<protein>
    <recommendedName>
        <fullName evidence="1">DUF2264 domain-containing protein</fullName>
    </recommendedName>
</protein>
<organism evidence="2 3">
    <name type="scientific">Streptomyces yunnanensis</name>
    <dbReference type="NCBI Taxonomy" id="156453"/>
    <lineage>
        <taxon>Bacteria</taxon>
        <taxon>Bacillati</taxon>
        <taxon>Actinomycetota</taxon>
        <taxon>Actinomycetes</taxon>
        <taxon>Kitasatosporales</taxon>
        <taxon>Streptomycetaceae</taxon>
        <taxon>Streptomyces</taxon>
    </lineage>
</organism>
<dbReference type="Proteomes" id="UP000184388">
    <property type="component" value="Unassembled WGS sequence"/>
</dbReference>
<reference evidence="3" key="1">
    <citation type="submission" date="2016-11" db="EMBL/GenBank/DDBJ databases">
        <authorList>
            <person name="Jaros S."/>
            <person name="Januszkiewicz K."/>
            <person name="Wedrychowicz H."/>
        </authorList>
    </citation>
    <scope>NUCLEOTIDE SEQUENCE [LARGE SCALE GENOMIC DNA]</scope>
    <source>
        <strain evidence="3">CGMCC 4.3555</strain>
    </source>
</reference>
<dbReference type="PIRSF" id="PIRSF014753">
    <property type="entry name" value="UCP014753"/>
    <property type="match status" value="1"/>
</dbReference>
<evidence type="ECO:0000313" key="2">
    <source>
        <dbReference type="EMBL" id="SHL42192.1"/>
    </source>
</evidence>
<gene>
    <name evidence="2" type="ORF">SAMN05216268_104254</name>
</gene>
<dbReference type="EMBL" id="FRBK01000004">
    <property type="protein sequence ID" value="SHL42192.1"/>
    <property type="molecule type" value="Genomic_DNA"/>
</dbReference>
<dbReference type="Pfam" id="PF10022">
    <property type="entry name" value="DUF2264"/>
    <property type="match status" value="1"/>
</dbReference>
<accession>A0A9X8MQ83</accession>
<sequence>MSRTSRTGSPLPPEDRTLSPFTGYGRDHWLALADHLLADVHRFASPSGARIVLPGRPSSSGADSDQLEGFARTFLLLAFRTAGCDGRAPAGLLQSYAEGIGAGTDPGHPEAWPVLGQECRQTLVEACSLALGLHLTRPWLWDHLPGAVQERVVEWLQGAWGLRIPDNNWHMFRVIVGEFLAGVGGAHDRVEMAADLARTEDFYVGDGWYRDGGDARTADNFDHYNGWALHTYSILWALMAGGRVAGEADGIDRAGGAGRTDAAGRAGRDRLAVFRARLRRFLTDYALFFGADGAPVHQGRSLIYRFAAVTAPWLGALVDATPLGPGQTRRLASGALRHFTDRGFRDRYGIATLGWYGPYPPLVQGYSGPASPYWLSKAFLGLLLPADHPCWTRPEEPLPVERGDRVAALPVPGFVLSATRADGIVRLVNHGSDNYAAGDHGSGEPGPGGRAGGHYAAVRTAGDPHYSRFAYSTATGPCLVPDDLPCRPLPDNHVALCHPAFGLSRRTRIHRLRLHDRYAASWHQPAWHRPAWDPSARHQPARRQPAWPDGAAAEEARIETASVVWGAYELRAHLVDAPARLPLHDSGWQIAGELPPHVRTVGQHAEATTDGGLTSTFVSLAGHIDVAVATAEGTSAFGRHTAVPYATGRRTTSRTVHVALVGLTGRGADPAPPAVGCAVDGTTVIADFPDGTWVLVALGADPAWSPVVGGVPLTGSVRYARLSPEEEPVVVPD</sequence>
<dbReference type="RefSeq" id="WP_073443961.1">
    <property type="nucleotide sequence ID" value="NZ_FRBK01000004.1"/>
</dbReference>
<name>A0A9X8MQ83_9ACTN</name>
<evidence type="ECO:0000259" key="1">
    <source>
        <dbReference type="Pfam" id="PF10022"/>
    </source>
</evidence>
<evidence type="ECO:0000313" key="3">
    <source>
        <dbReference type="Proteomes" id="UP000184388"/>
    </source>
</evidence>
<dbReference type="AlphaFoldDB" id="A0A9X8MQ83"/>
<proteinExistence type="predicted"/>
<dbReference type="PANTHER" id="PTHR35339:SF4">
    <property type="entry name" value="LINALOOL DEHYDRATASE_ISOMERASE DOMAIN-CONTAINING PROTEIN"/>
    <property type="match status" value="1"/>
</dbReference>
<dbReference type="InterPro" id="IPR049349">
    <property type="entry name" value="DUF2264_N"/>
</dbReference>